<name>A0A6N6JKD6_9RHOB</name>
<sequence>MTFGTSKPPPVVSSSDGSRRDLSTGSICYVMLSKDDTVVAGDDFEIFLRNAGRGRARWSGTNGRDRSGAAILLPPGATLSISGHLRALRVVLPGLVVTEYVGPLAEALIGLLCSRAWRSSDEIAETSLALVRLLIHEEMASRAEHGGAHPRLN</sequence>
<organism evidence="2 3">
    <name type="scientific">Litoreibacter roseus</name>
    <dbReference type="NCBI Taxonomy" id="2601869"/>
    <lineage>
        <taxon>Bacteria</taxon>
        <taxon>Pseudomonadati</taxon>
        <taxon>Pseudomonadota</taxon>
        <taxon>Alphaproteobacteria</taxon>
        <taxon>Rhodobacterales</taxon>
        <taxon>Roseobacteraceae</taxon>
        <taxon>Litoreibacter</taxon>
    </lineage>
</organism>
<dbReference type="Proteomes" id="UP000436822">
    <property type="component" value="Unassembled WGS sequence"/>
</dbReference>
<evidence type="ECO:0000313" key="3">
    <source>
        <dbReference type="Proteomes" id="UP000436822"/>
    </source>
</evidence>
<feature type="region of interest" description="Disordered" evidence="1">
    <location>
        <begin position="1"/>
        <end position="21"/>
    </location>
</feature>
<dbReference type="RefSeq" id="WP_159809795.1">
    <property type="nucleotide sequence ID" value="NZ_BLJE01000005.1"/>
</dbReference>
<comment type="caution">
    <text evidence="2">The sequence shown here is derived from an EMBL/GenBank/DDBJ whole genome shotgun (WGS) entry which is preliminary data.</text>
</comment>
<dbReference type="OrthoDB" id="9879210at2"/>
<dbReference type="EMBL" id="BLJE01000005">
    <property type="protein sequence ID" value="GFE66604.1"/>
    <property type="molecule type" value="Genomic_DNA"/>
</dbReference>
<gene>
    <name evidence="2" type="ORF">KIN_36780</name>
</gene>
<dbReference type="AlphaFoldDB" id="A0A6N6JKD6"/>
<proteinExistence type="predicted"/>
<reference evidence="2 3" key="1">
    <citation type="submission" date="2019-12" db="EMBL/GenBank/DDBJ databases">
        <title>Litoreibacter badius sp. nov., a novel bacteriochlorophyll a-containing bacterium in the genus Litoreibacter.</title>
        <authorList>
            <person name="Kanamuro M."/>
            <person name="Takabe Y."/>
            <person name="Mori K."/>
            <person name="Takaichi S."/>
            <person name="Hanada S."/>
        </authorList>
    </citation>
    <scope>NUCLEOTIDE SEQUENCE [LARGE SCALE GENOMIC DNA]</scope>
    <source>
        <strain evidence="2 3">K6</strain>
    </source>
</reference>
<evidence type="ECO:0000256" key="1">
    <source>
        <dbReference type="SAM" id="MobiDB-lite"/>
    </source>
</evidence>
<protein>
    <submittedName>
        <fullName evidence="2">Uncharacterized protein</fullName>
    </submittedName>
</protein>
<evidence type="ECO:0000313" key="2">
    <source>
        <dbReference type="EMBL" id="GFE66604.1"/>
    </source>
</evidence>
<keyword evidence="3" id="KW-1185">Reference proteome</keyword>
<accession>A0A6N6JKD6</accession>